<feature type="region of interest" description="Disordered" evidence="6">
    <location>
        <begin position="184"/>
        <end position="231"/>
    </location>
</feature>
<dbReference type="GO" id="GO:0005840">
    <property type="term" value="C:ribosome"/>
    <property type="evidence" value="ECO:0007669"/>
    <property type="project" value="UniProtKB-KW"/>
</dbReference>
<accession>A0ABS4W4U8</accession>
<dbReference type="Gene3D" id="2.170.120.20">
    <property type="entry name" value="Ribosomal protein L25, beta domain"/>
    <property type="match status" value="1"/>
</dbReference>
<evidence type="ECO:0000256" key="2">
    <source>
        <dbReference type="ARBA" id="ARBA00022884"/>
    </source>
</evidence>
<dbReference type="RefSeq" id="WP_210034635.1">
    <property type="nucleotide sequence ID" value="NZ_JAGINU010000001.1"/>
</dbReference>
<dbReference type="InterPro" id="IPR020930">
    <property type="entry name" value="Ribosomal_uL5_bac-type"/>
</dbReference>
<evidence type="ECO:0000259" key="7">
    <source>
        <dbReference type="Pfam" id="PF01386"/>
    </source>
</evidence>
<dbReference type="InterPro" id="IPR037121">
    <property type="entry name" value="Ribosomal_bL25_C"/>
</dbReference>
<comment type="subunit">
    <text evidence="5">Part of the 50S ribosomal subunit; part of the 5S rRNA/L5/L18/L25 subcomplex. Contacts the 5S rRNA. Binds to the 5S rRNA independently of L5 and L18.</text>
</comment>
<feature type="compositionally biased region" description="Acidic residues" evidence="6">
    <location>
        <begin position="200"/>
        <end position="218"/>
    </location>
</feature>
<sequence length="231" mass="24457">MAQTRIPAENRTEFGKGAARRTRRAGKIPAVLYGHGTDPVHLSLPSLEFAAVVRDQGRNAVVELDVAGSAPQLALTKTVVVHPLRPYVEHVDLLVIKRGEKVEVELDVHVTGTAAPGSLVTQDMNTVVIEADALNIPESIEVSVEGAEIGTQYFAKDLNLPKGVELRTDEEYLVVQVVPAPTEADLEAEVDTEGAGVVEEPSDEEQAEAAETASDESAEGGSAGSEGDSEK</sequence>
<dbReference type="Pfam" id="PF01386">
    <property type="entry name" value="Ribosomal_L25p"/>
    <property type="match status" value="1"/>
</dbReference>
<keyword evidence="1 5" id="KW-0699">rRNA-binding</keyword>
<keyword evidence="4 5" id="KW-0687">Ribonucleoprotein</keyword>
<dbReference type="NCBIfam" id="NF004131">
    <property type="entry name" value="PRK05618.2-1"/>
    <property type="match status" value="1"/>
</dbReference>
<comment type="function">
    <text evidence="5">This is one of the proteins that binds to the 5S RNA in the ribosome where it forms part of the central protuberance.</text>
</comment>
<dbReference type="InterPro" id="IPR020056">
    <property type="entry name" value="Rbsml_bL25/Gln-tRNA_synth_N"/>
</dbReference>
<dbReference type="Proteomes" id="UP001519295">
    <property type="component" value="Unassembled WGS sequence"/>
</dbReference>
<keyword evidence="10" id="KW-1185">Reference proteome</keyword>
<organism evidence="9 10">
    <name type="scientific">Pseudonocardia parietis</name>
    <dbReference type="NCBI Taxonomy" id="570936"/>
    <lineage>
        <taxon>Bacteria</taxon>
        <taxon>Bacillati</taxon>
        <taxon>Actinomycetota</taxon>
        <taxon>Actinomycetes</taxon>
        <taxon>Pseudonocardiales</taxon>
        <taxon>Pseudonocardiaceae</taxon>
        <taxon>Pseudonocardia</taxon>
    </lineage>
</organism>
<feature type="region of interest" description="Disordered" evidence="6">
    <location>
        <begin position="1"/>
        <end position="21"/>
    </location>
</feature>
<dbReference type="SUPFAM" id="SSF50715">
    <property type="entry name" value="Ribosomal protein L25-like"/>
    <property type="match status" value="1"/>
</dbReference>
<dbReference type="Pfam" id="PF14693">
    <property type="entry name" value="Ribosomal_TL5_C"/>
    <property type="match status" value="1"/>
</dbReference>
<feature type="domain" description="Large ribosomal subunit protein bL25 L25" evidence="7">
    <location>
        <begin position="7"/>
        <end position="93"/>
    </location>
</feature>
<dbReference type="EMBL" id="JAGINU010000001">
    <property type="protein sequence ID" value="MBP2371006.1"/>
    <property type="molecule type" value="Genomic_DNA"/>
</dbReference>
<proteinExistence type="inferred from homology"/>
<dbReference type="InterPro" id="IPR029751">
    <property type="entry name" value="Ribosomal_L25_dom"/>
</dbReference>
<name>A0ABS4W4U8_9PSEU</name>
<reference evidence="9 10" key="1">
    <citation type="submission" date="2021-03" db="EMBL/GenBank/DDBJ databases">
        <title>Sequencing the genomes of 1000 actinobacteria strains.</title>
        <authorList>
            <person name="Klenk H.-P."/>
        </authorList>
    </citation>
    <scope>NUCLEOTIDE SEQUENCE [LARGE SCALE GENOMIC DNA]</scope>
    <source>
        <strain evidence="9 10">DSM 45256</strain>
    </source>
</reference>
<dbReference type="InterPro" id="IPR001021">
    <property type="entry name" value="Ribosomal_bL25_long"/>
</dbReference>
<evidence type="ECO:0000256" key="6">
    <source>
        <dbReference type="SAM" id="MobiDB-lite"/>
    </source>
</evidence>
<evidence type="ECO:0000256" key="4">
    <source>
        <dbReference type="ARBA" id="ARBA00023274"/>
    </source>
</evidence>
<gene>
    <name evidence="5" type="primary">rplY</name>
    <name evidence="5" type="synonym">ctc</name>
    <name evidence="9" type="ORF">JOF36_006702</name>
</gene>
<dbReference type="InterPro" id="IPR020057">
    <property type="entry name" value="Ribosomal_bL25_b-dom"/>
</dbReference>
<evidence type="ECO:0000259" key="8">
    <source>
        <dbReference type="Pfam" id="PF14693"/>
    </source>
</evidence>
<comment type="caution">
    <text evidence="9">The sequence shown here is derived from an EMBL/GenBank/DDBJ whole genome shotgun (WGS) entry which is preliminary data.</text>
</comment>
<keyword evidence="3 5" id="KW-0689">Ribosomal protein</keyword>
<dbReference type="Gene3D" id="2.40.240.10">
    <property type="entry name" value="Ribosomal Protein L25, Chain P"/>
    <property type="match status" value="1"/>
</dbReference>
<dbReference type="PANTHER" id="PTHR33284:SF1">
    <property type="entry name" value="RIBOSOMAL PROTEIN L25_GLN-TRNA SYNTHETASE, ANTI-CODON-BINDING DOMAIN-CONTAINING PROTEIN"/>
    <property type="match status" value="1"/>
</dbReference>
<dbReference type="CDD" id="cd00495">
    <property type="entry name" value="Ribosomal_L25_TL5_CTC"/>
    <property type="match status" value="1"/>
</dbReference>
<evidence type="ECO:0000313" key="9">
    <source>
        <dbReference type="EMBL" id="MBP2371006.1"/>
    </source>
</evidence>
<dbReference type="NCBIfam" id="TIGR00731">
    <property type="entry name" value="bL25_bact_ctc"/>
    <property type="match status" value="1"/>
</dbReference>
<comment type="similarity">
    <text evidence="5">Belongs to the bacterial ribosomal protein bL25 family. CTC subfamily.</text>
</comment>
<evidence type="ECO:0000313" key="10">
    <source>
        <dbReference type="Proteomes" id="UP001519295"/>
    </source>
</evidence>
<evidence type="ECO:0000256" key="5">
    <source>
        <dbReference type="HAMAP-Rule" id="MF_01334"/>
    </source>
</evidence>
<feature type="domain" description="Large ribosomal subunit protein bL25 beta" evidence="8">
    <location>
        <begin position="101"/>
        <end position="179"/>
    </location>
</feature>
<dbReference type="HAMAP" id="MF_01334">
    <property type="entry name" value="Ribosomal_bL25_CTC"/>
    <property type="match status" value="1"/>
</dbReference>
<protein>
    <recommendedName>
        <fullName evidence="5">Large ribosomal subunit protein bL25</fullName>
    </recommendedName>
    <alternativeName>
        <fullName evidence="5">General stress protein CTC</fullName>
    </alternativeName>
</protein>
<evidence type="ECO:0000256" key="3">
    <source>
        <dbReference type="ARBA" id="ARBA00022980"/>
    </source>
</evidence>
<dbReference type="InterPro" id="IPR011035">
    <property type="entry name" value="Ribosomal_bL25/Gln-tRNA_synth"/>
</dbReference>
<keyword evidence="2 5" id="KW-0694">RNA-binding</keyword>
<evidence type="ECO:0000256" key="1">
    <source>
        <dbReference type="ARBA" id="ARBA00022730"/>
    </source>
</evidence>
<dbReference type="PANTHER" id="PTHR33284">
    <property type="entry name" value="RIBOSOMAL PROTEIN L25/GLN-TRNA SYNTHETASE, ANTI-CODON-BINDING DOMAIN-CONTAINING PROTEIN"/>
    <property type="match status" value="1"/>
</dbReference>